<feature type="coiled-coil region" evidence="1">
    <location>
        <begin position="49"/>
        <end position="79"/>
    </location>
</feature>
<evidence type="ECO:0000256" key="1">
    <source>
        <dbReference type="SAM" id="Coils"/>
    </source>
</evidence>
<reference evidence="3 4" key="1">
    <citation type="submission" date="2020-02" db="EMBL/GenBank/DDBJ databases">
        <title>Flavobacteriaceae Psychroflexus bacterium YR1-1, complete genome.</title>
        <authorList>
            <person name="Li Y."/>
            <person name="Wu S."/>
        </authorList>
    </citation>
    <scope>NUCLEOTIDE SEQUENCE [LARGE SCALE GENOMIC DNA]</scope>
    <source>
        <strain evidence="3 4">YR1-1</strain>
    </source>
</reference>
<comment type="caution">
    <text evidence="3">The sequence shown here is derived from an EMBL/GenBank/DDBJ whole genome shotgun (WGS) entry which is preliminary data.</text>
</comment>
<dbReference type="RefSeq" id="WP_164003679.1">
    <property type="nucleotide sequence ID" value="NZ_JAAIKD010000001.1"/>
</dbReference>
<dbReference type="EMBL" id="JAAIKD010000001">
    <property type="protein sequence ID" value="NEV92973.1"/>
    <property type="molecule type" value="Genomic_DNA"/>
</dbReference>
<accession>A0A6B3QXP7</accession>
<sequence>MIKFFRTIRKNLIADSKVGKYALYAVGEILLVVIGIIIAVQIGNWNQSVQDKELLRISLENLREDLEIQKEIIDGQLANESEMIAKADSVLMFMQKPIPSPSDIAPLLFELTTRRTFIANKATFNNLESTGNIVLIKDKELKNELIRYYQQLDYLAAVITNNNLFLIDNIYGVFVSNNGMKFGQNPDGSIRQDYSIDPELRFTINSQLLGRKEFSEAIKGITKKQLESTVEMINLINEKLSDRPQLATTLTTKDD</sequence>
<evidence type="ECO:0000313" key="3">
    <source>
        <dbReference type="EMBL" id="NEV92973.1"/>
    </source>
</evidence>
<evidence type="ECO:0000256" key="2">
    <source>
        <dbReference type="SAM" id="Phobius"/>
    </source>
</evidence>
<keyword evidence="2" id="KW-0472">Membrane</keyword>
<dbReference type="Proteomes" id="UP000478505">
    <property type="component" value="Unassembled WGS sequence"/>
</dbReference>
<organism evidence="3 4">
    <name type="scientific">Psychroflexus aurantiacus</name>
    <dbReference type="NCBI Taxonomy" id="2709310"/>
    <lineage>
        <taxon>Bacteria</taxon>
        <taxon>Pseudomonadati</taxon>
        <taxon>Bacteroidota</taxon>
        <taxon>Flavobacteriia</taxon>
        <taxon>Flavobacteriales</taxon>
        <taxon>Flavobacteriaceae</taxon>
        <taxon>Psychroflexus</taxon>
    </lineage>
</organism>
<protein>
    <submittedName>
        <fullName evidence="3">Uncharacterized protein</fullName>
    </submittedName>
</protein>
<keyword evidence="1" id="KW-0175">Coiled coil</keyword>
<keyword evidence="2" id="KW-0812">Transmembrane</keyword>
<keyword evidence="4" id="KW-1185">Reference proteome</keyword>
<name>A0A6B3QXP7_9FLAO</name>
<dbReference type="AlphaFoldDB" id="A0A6B3QXP7"/>
<evidence type="ECO:0000313" key="4">
    <source>
        <dbReference type="Proteomes" id="UP000478505"/>
    </source>
</evidence>
<feature type="transmembrane region" description="Helical" evidence="2">
    <location>
        <begin position="21"/>
        <end position="42"/>
    </location>
</feature>
<keyword evidence="2" id="KW-1133">Transmembrane helix</keyword>
<proteinExistence type="predicted"/>
<gene>
    <name evidence="3" type="ORF">G3567_02280</name>
</gene>